<dbReference type="PANTHER" id="PTHR21581:SF6">
    <property type="entry name" value="TRAFFICKING PROTEIN PARTICLE COMPLEX SUBUNIT 12"/>
    <property type="match status" value="1"/>
</dbReference>
<dbReference type="EC" id="3.4.16.4" evidence="4"/>
<dbReference type="SUPFAM" id="SSF69189">
    <property type="entry name" value="Penicillin-binding protein associated domain"/>
    <property type="match status" value="1"/>
</dbReference>
<dbReference type="InterPro" id="IPR012338">
    <property type="entry name" value="Beta-lactam/transpept-like"/>
</dbReference>
<dbReference type="Pfam" id="PF00768">
    <property type="entry name" value="Peptidase_S11"/>
    <property type="match status" value="1"/>
</dbReference>
<evidence type="ECO:0000313" key="16">
    <source>
        <dbReference type="Proteomes" id="UP000433101"/>
    </source>
</evidence>
<evidence type="ECO:0000256" key="1">
    <source>
        <dbReference type="ARBA" id="ARBA00003217"/>
    </source>
</evidence>
<evidence type="ECO:0000256" key="11">
    <source>
        <dbReference type="ARBA" id="ARBA00023316"/>
    </source>
</evidence>
<dbReference type="GO" id="GO:0009252">
    <property type="term" value="P:peptidoglycan biosynthetic process"/>
    <property type="evidence" value="ECO:0007669"/>
    <property type="project" value="UniProtKB-UniPathway"/>
</dbReference>
<dbReference type="Gene3D" id="2.60.410.10">
    <property type="entry name" value="D-Ala-D-Ala carboxypeptidase, C-terminal domain"/>
    <property type="match status" value="1"/>
</dbReference>
<keyword evidence="6" id="KW-0645">Protease</keyword>
<comment type="similarity">
    <text evidence="3 13">Belongs to the peptidase S11 family.</text>
</comment>
<evidence type="ECO:0000256" key="10">
    <source>
        <dbReference type="ARBA" id="ARBA00022984"/>
    </source>
</evidence>
<dbReference type="GO" id="GO:0071555">
    <property type="term" value="P:cell wall organization"/>
    <property type="evidence" value="ECO:0007669"/>
    <property type="project" value="UniProtKB-KW"/>
</dbReference>
<dbReference type="Pfam" id="PF07943">
    <property type="entry name" value="PBP5_C"/>
    <property type="match status" value="1"/>
</dbReference>
<dbReference type="InterPro" id="IPR012907">
    <property type="entry name" value="Peptidase_S11_C"/>
</dbReference>
<evidence type="ECO:0000256" key="8">
    <source>
        <dbReference type="ARBA" id="ARBA00022801"/>
    </source>
</evidence>
<dbReference type="AlphaFoldDB" id="A0A7X3LXM5"/>
<gene>
    <name evidence="15" type="ORF">GR183_18555</name>
</gene>
<organism evidence="15 16">
    <name type="scientific">Stappia sediminis</name>
    <dbReference type="NCBI Taxonomy" id="2692190"/>
    <lineage>
        <taxon>Bacteria</taxon>
        <taxon>Pseudomonadati</taxon>
        <taxon>Pseudomonadota</taxon>
        <taxon>Alphaproteobacteria</taxon>
        <taxon>Hyphomicrobiales</taxon>
        <taxon>Stappiaceae</taxon>
        <taxon>Stappia</taxon>
    </lineage>
</organism>
<dbReference type="PANTHER" id="PTHR21581">
    <property type="entry name" value="D-ALANYL-D-ALANINE CARBOXYPEPTIDASE"/>
    <property type="match status" value="1"/>
</dbReference>
<dbReference type="UniPathway" id="UPA00219"/>
<dbReference type="GO" id="GO:0008360">
    <property type="term" value="P:regulation of cell shape"/>
    <property type="evidence" value="ECO:0007669"/>
    <property type="project" value="UniProtKB-KW"/>
</dbReference>
<comment type="caution">
    <text evidence="15">The sequence shown here is derived from an EMBL/GenBank/DDBJ whole genome shotgun (WGS) entry which is preliminary data.</text>
</comment>
<dbReference type="GO" id="GO:0006508">
    <property type="term" value="P:proteolysis"/>
    <property type="evidence" value="ECO:0007669"/>
    <property type="project" value="UniProtKB-KW"/>
</dbReference>
<evidence type="ECO:0000256" key="9">
    <source>
        <dbReference type="ARBA" id="ARBA00022960"/>
    </source>
</evidence>
<keyword evidence="9" id="KW-0133">Cell shape</keyword>
<dbReference type="InterPro" id="IPR001967">
    <property type="entry name" value="Peptidase_S11_N"/>
</dbReference>
<reference evidence="15 16" key="1">
    <citation type="submission" date="2019-12" db="EMBL/GenBank/DDBJ databases">
        <authorList>
            <person name="Li M."/>
        </authorList>
    </citation>
    <scope>NUCLEOTIDE SEQUENCE [LARGE SCALE GENOMIC DNA]</scope>
    <source>
        <strain evidence="15 16">GBMRC 2046</strain>
    </source>
</reference>
<comment type="pathway">
    <text evidence="2">Cell wall biogenesis; peptidoglycan biosynthesis.</text>
</comment>
<dbReference type="RefSeq" id="WP_312846856.1">
    <property type="nucleotide sequence ID" value="NZ_WUMV01000009.1"/>
</dbReference>
<keyword evidence="11" id="KW-0961">Cell wall biogenesis/degradation</keyword>
<dbReference type="InterPro" id="IPR037167">
    <property type="entry name" value="Peptidase_S11_C_sf"/>
</dbReference>
<evidence type="ECO:0000256" key="3">
    <source>
        <dbReference type="ARBA" id="ARBA00007164"/>
    </source>
</evidence>
<evidence type="ECO:0000256" key="13">
    <source>
        <dbReference type="RuleBase" id="RU004016"/>
    </source>
</evidence>
<dbReference type="SMART" id="SM00936">
    <property type="entry name" value="PBP5_C"/>
    <property type="match status" value="1"/>
</dbReference>
<evidence type="ECO:0000256" key="6">
    <source>
        <dbReference type="ARBA" id="ARBA00022670"/>
    </source>
</evidence>
<dbReference type="Gene3D" id="3.40.710.10">
    <property type="entry name" value="DD-peptidase/beta-lactamase superfamily"/>
    <property type="match status" value="1"/>
</dbReference>
<evidence type="ECO:0000259" key="14">
    <source>
        <dbReference type="SMART" id="SM00936"/>
    </source>
</evidence>
<keyword evidence="10" id="KW-0573">Peptidoglycan synthesis</keyword>
<proteinExistence type="inferred from homology"/>
<dbReference type="GO" id="GO:0009002">
    <property type="term" value="F:serine-type D-Ala-D-Ala carboxypeptidase activity"/>
    <property type="evidence" value="ECO:0007669"/>
    <property type="project" value="UniProtKB-EC"/>
</dbReference>
<keyword evidence="16" id="KW-1185">Reference proteome</keyword>
<sequence>MTSLMACVFFHSSSGAEENSDKISTYLLDTTTETLLSSTNPERPFPPASTAKLMTATVVFTALNNGELSRDDTFKISEHAWRTGGAPARTSTMFAELGSDVPVEDLLRGLIVQNANDAAIAIAEGMAGSEANFATRMNDLAQEIGMRGSRFANPTGYDVQGARTTARDLAVLANYILKQFPQFYSFYSLPEFTWNDIYQRNRNPILGEIRELDGMVSGHSDADGFNAVGSAVRGDRRFVAVVAGAPSESARIDALKSLFDSVEKDFEEVVLYKAGEPVTDARTFGGTKSGVALAASEPVRVLLPRGDRHDYKIRVVYRGPLIAPVRKGLEAGELRILKDDVVTYRVSLVTMDKVEKGTMRNRALDSVTETLFGWW</sequence>
<evidence type="ECO:0000256" key="7">
    <source>
        <dbReference type="ARBA" id="ARBA00022729"/>
    </source>
</evidence>
<keyword evidence="7" id="KW-0732">Signal</keyword>
<keyword evidence="8" id="KW-0378">Hydrolase</keyword>
<evidence type="ECO:0000256" key="4">
    <source>
        <dbReference type="ARBA" id="ARBA00012448"/>
    </source>
</evidence>
<dbReference type="PRINTS" id="PR00725">
    <property type="entry name" value="DADACBPTASE1"/>
</dbReference>
<evidence type="ECO:0000256" key="12">
    <source>
        <dbReference type="ARBA" id="ARBA00034000"/>
    </source>
</evidence>
<dbReference type="Proteomes" id="UP000433101">
    <property type="component" value="Unassembled WGS sequence"/>
</dbReference>
<comment type="function">
    <text evidence="1">Removes C-terminal D-alanyl residues from sugar-peptide cell wall precursors.</text>
</comment>
<dbReference type="InterPro" id="IPR018044">
    <property type="entry name" value="Peptidase_S11"/>
</dbReference>
<accession>A0A7X3LXM5</accession>
<comment type="catalytic activity">
    <reaction evidence="12">
        <text>Preferential cleavage: (Ac)2-L-Lys-D-Ala-|-D-Ala. Also transpeptidation of peptidyl-alanyl moieties that are N-acyl substituents of D-alanine.</text>
        <dbReference type="EC" id="3.4.16.4"/>
    </reaction>
</comment>
<evidence type="ECO:0000313" key="15">
    <source>
        <dbReference type="EMBL" id="MXN66921.1"/>
    </source>
</evidence>
<dbReference type="InterPro" id="IPR015956">
    <property type="entry name" value="Peniciliin-bd_prot_C_sf"/>
</dbReference>
<evidence type="ECO:0000256" key="2">
    <source>
        <dbReference type="ARBA" id="ARBA00004752"/>
    </source>
</evidence>
<keyword evidence="5 15" id="KW-0121">Carboxypeptidase</keyword>
<name>A0A7X3LXM5_9HYPH</name>
<evidence type="ECO:0000256" key="5">
    <source>
        <dbReference type="ARBA" id="ARBA00022645"/>
    </source>
</evidence>
<dbReference type="EMBL" id="WUMV01000009">
    <property type="protein sequence ID" value="MXN66921.1"/>
    <property type="molecule type" value="Genomic_DNA"/>
</dbReference>
<dbReference type="SUPFAM" id="SSF56601">
    <property type="entry name" value="beta-lactamase/transpeptidase-like"/>
    <property type="match status" value="1"/>
</dbReference>
<protein>
    <recommendedName>
        <fullName evidence="4">serine-type D-Ala-D-Ala carboxypeptidase</fullName>
        <ecNumber evidence="4">3.4.16.4</ecNumber>
    </recommendedName>
</protein>
<feature type="domain" description="Peptidase S11 D-Ala-D-Ala carboxypeptidase A C-terminal" evidence="14">
    <location>
        <begin position="266"/>
        <end position="356"/>
    </location>
</feature>